<feature type="domain" description="4Fe-4S ferredoxin-type" evidence="5">
    <location>
        <begin position="69"/>
        <end position="98"/>
    </location>
</feature>
<evidence type="ECO:0000313" key="7">
    <source>
        <dbReference type="Proteomes" id="UP000662873"/>
    </source>
</evidence>
<evidence type="ECO:0000259" key="5">
    <source>
        <dbReference type="PROSITE" id="PS51379"/>
    </source>
</evidence>
<dbReference type="PROSITE" id="PS00198">
    <property type="entry name" value="4FE4S_FER_1"/>
    <property type="match status" value="1"/>
</dbReference>
<keyword evidence="2" id="KW-0479">Metal-binding</keyword>
<dbReference type="PANTHER" id="PTHR43177:SF3">
    <property type="entry name" value="PROTEIN NRFC HOMOLOG"/>
    <property type="match status" value="1"/>
</dbReference>
<keyword evidence="3" id="KW-0408">Iron</keyword>
<sequence>MPHDPPDGVNPNPPQDPNDVSRAEFLKGVGRSAVLIGLGAAGYATWNRVTSKLARERELTKRPSQGPWYAMAVDIEKCIGCGRCVVACSKENNVPEGHFRTWIERYVITKDGRVLISSPNGGMDGFSDDMPESDIERAFFVPKLCNHCETSPCTQVCPVGATFLTDDGVVLVDYEWCVGCRYCIQACPYGSRFWNRSKRTADKCTMCFHRIQKGLQPACVEVCPTGARIFGDTNDPESPISVFMRENATMTLKPHLRTGAKLAYKGLSKEVV</sequence>
<dbReference type="AlphaFoldDB" id="A0A809SEJ8"/>
<keyword evidence="4" id="KW-0411">Iron-sulfur</keyword>
<feature type="domain" description="4Fe-4S ferredoxin-type" evidence="5">
    <location>
        <begin position="136"/>
        <end position="167"/>
    </location>
</feature>
<protein>
    <submittedName>
        <fullName evidence="6">4Fe-4S ferredoxin</fullName>
    </submittedName>
</protein>
<organism evidence="6 7">
    <name type="scientific">Candidatus Nitrosymbiomonas proteolyticus</name>
    <dbReference type="NCBI Taxonomy" id="2608984"/>
    <lineage>
        <taxon>Bacteria</taxon>
        <taxon>Bacillati</taxon>
        <taxon>Armatimonadota</taxon>
        <taxon>Armatimonadota incertae sedis</taxon>
        <taxon>Candidatus Nitrosymbiomonas</taxon>
    </lineage>
</organism>
<dbReference type="GO" id="GO:0051539">
    <property type="term" value="F:4 iron, 4 sulfur cluster binding"/>
    <property type="evidence" value="ECO:0007669"/>
    <property type="project" value="UniProtKB-KW"/>
</dbReference>
<dbReference type="InterPro" id="IPR017896">
    <property type="entry name" value="4Fe4S_Fe-S-bd"/>
</dbReference>
<feature type="domain" description="4Fe-4S ferredoxin-type" evidence="5">
    <location>
        <begin position="168"/>
        <end position="197"/>
    </location>
</feature>
<evidence type="ECO:0000256" key="4">
    <source>
        <dbReference type="ARBA" id="ARBA00023014"/>
    </source>
</evidence>
<dbReference type="Pfam" id="PF13247">
    <property type="entry name" value="Fer4_11"/>
    <property type="match status" value="1"/>
</dbReference>
<name>A0A809SEJ8_9BACT</name>
<proteinExistence type="predicted"/>
<dbReference type="InterPro" id="IPR017900">
    <property type="entry name" value="4Fe4S_Fe_S_CS"/>
</dbReference>
<dbReference type="PROSITE" id="PS51379">
    <property type="entry name" value="4FE4S_FER_2"/>
    <property type="match status" value="3"/>
</dbReference>
<dbReference type="Pfam" id="PF12797">
    <property type="entry name" value="Fer4_2"/>
    <property type="match status" value="1"/>
</dbReference>
<evidence type="ECO:0000256" key="3">
    <source>
        <dbReference type="ARBA" id="ARBA00023004"/>
    </source>
</evidence>
<dbReference type="Gene3D" id="3.30.70.20">
    <property type="match status" value="2"/>
</dbReference>
<gene>
    <name evidence="6" type="ORF">NPRO_15790</name>
</gene>
<keyword evidence="1" id="KW-0004">4Fe-4S</keyword>
<evidence type="ECO:0000256" key="2">
    <source>
        <dbReference type="ARBA" id="ARBA00022723"/>
    </source>
</evidence>
<evidence type="ECO:0000256" key="1">
    <source>
        <dbReference type="ARBA" id="ARBA00022485"/>
    </source>
</evidence>
<reference evidence="6" key="1">
    <citation type="journal article" name="DNA Res.">
        <title>The physiological potential of anammox bacteria as revealed by their core genome structure.</title>
        <authorList>
            <person name="Okubo T."/>
            <person name="Toyoda A."/>
            <person name="Fukuhara K."/>
            <person name="Uchiyama I."/>
            <person name="Harigaya Y."/>
            <person name="Kuroiwa M."/>
            <person name="Suzuki T."/>
            <person name="Murakami Y."/>
            <person name="Suwa Y."/>
            <person name="Takami H."/>
        </authorList>
    </citation>
    <scope>NUCLEOTIDE SEQUENCE</scope>
    <source>
        <strain evidence="6">317325-2</strain>
    </source>
</reference>
<dbReference type="CDD" id="cd10551">
    <property type="entry name" value="PsrB"/>
    <property type="match status" value="1"/>
</dbReference>
<dbReference type="GO" id="GO:0046872">
    <property type="term" value="F:metal ion binding"/>
    <property type="evidence" value="ECO:0007669"/>
    <property type="project" value="UniProtKB-KW"/>
</dbReference>
<accession>A0A809SEJ8</accession>
<dbReference type="SUPFAM" id="SSF54862">
    <property type="entry name" value="4Fe-4S ferredoxins"/>
    <property type="match status" value="1"/>
</dbReference>
<dbReference type="EMBL" id="AP021858">
    <property type="protein sequence ID" value="BBO23984.1"/>
    <property type="molecule type" value="Genomic_DNA"/>
</dbReference>
<evidence type="ECO:0000313" key="6">
    <source>
        <dbReference type="EMBL" id="BBO23984.1"/>
    </source>
</evidence>
<dbReference type="Proteomes" id="UP000662873">
    <property type="component" value="Chromosome"/>
</dbReference>
<dbReference type="PANTHER" id="PTHR43177">
    <property type="entry name" value="PROTEIN NRFC"/>
    <property type="match status" value="1"/>
</dbReference>
<dbReference type="KEGG" id="npy:NPRO_15790"/>
<dbReference type="InterPro" id="IPR050954">
    <property type="entry name" value="ET_IronSulfur_Cluster-Binding"/>
</dbReference>